<keyword evidence="7" id="KW-1185">Reference proteome</keyword>
<reference evidence="6 7" key="1">
    <citation type="submission" date="2019-07" db="EMBL/GenBank/DDBJ databases">
        <title>Genome sequencing for Ferrovibrio sp. K5.</title>
        <authorList>
            <person name="Park S.-J."/>
        </authorList>
    </citation>
    <scope>NUCLEOTIDE SEQUENCE [LARGE SCALE GENOMIC DNA]</scope>
    <source>
        <strain evidence="6 7">K5</strain>
    </source>
</reference>
<dbReference type="SMART" id="SM00729">
    <property type="entry name" value="Elp3"/>
    <property type="match status" value="1"/>
</dbReference>
<evidence type="ECO:0000313" key="6">
    <source>
        <dbReference type="EMBL" id="QDO99518.1"/>
    </source>
</evidence>
<organism evidence="6 7">
    <name type="scientific">Ferrovibrio terrae</name>
    <dbReference type="NCBI Taxonomy" id="2594003"/>
    <lineage>
        <taxon>Bacteria</taxon>
        <taxon>Pseudomonadati</taxon>
        <taxon>Pseudomonadota</taxon>
        <taxon>Alphaproteobacteria</taxon>
        <taxon>Rhodospirillales</taxon>
        <taxon>Rhodospirillaceae</taxon>
        <taxon>Ferrovibrio</taxon>
    </lineage>
</organism>
<evidence type="ECO:0000256" key="4">
    <source>
        <dbReference type="SAM" id="MobiDB-lite"/>
    </source>
</evidence>
<dbReference type="OrthoDB" id="9785699at2"/>
<dbReference type="InterPro" id="IPR040086">
    <property type="entry name" value="MJ0683-like"/>
</dbReference>
<dbReference type="InterPro" id="IPR007197">
    <property type="entry name" value="rSAM"/>
</dbReference>
<dbReference type="GO" id="GO:0046872">
    <property type="term" value="F:metal ion binding"/>
    <property type="evidence" value="ECO:0007669"/>
    <property type="project" value="UniProtKB-KW"/>
</dbReference>
<dbReference type="Pfam" id="PF04055">
    <property type="entry name" value="Radical_SAM"/>
    <property type="match status" value="1"/>
</dbReference>
<sequence length="369" mass="41912">MAKFTDRAVSTAADHAHPDARRGRGAVSAVRSRYDTETRQREDDGWDNLETADPLRTTLHLDSSRSIIAWNKSPDIPFDRSINPYRGCEHGCIYCFARPSHAYLGYSPGLDFETQIVIKPDAAALLRKELAKSGYRVATMSMGTNTDPYQPVERDQKITRSILQVLLETRHPLGIVTKNHLVTRDIDILSEMAKLDLVKVYLSLTTLDRQLARKMEPRASTPPKRLEAIRLLNEAGIPAGVMTAPMIPAINDMELENLLEAAWQAGAREAGWVLLRLPYELKELWREWLQEHYPDRASKVMKLVQESRGGKDYVADFGGRMRGEGAYADLIAQRFGKAIKRIGFNERRLRLRKDLFRAPPLDDRQGMLF</sequence>
<keyword evidence="2" id="KW-0408">Iron</keyword>
<dbReference type="EMBL" id="CP041636">
    <property type="protein sequence ID" value="QDO99518.1"/>
    <property type="molecule type" value="Genomic_DNA"/>
</dbReference>
<evidence type="ECO:0000313" key="7">
    <source>
        <dbReference type="Proteomes" id="UP000317496"/>
    </source>
</evidence>
<gene>
    <name evidence="6" type="ORF">FNB15_20590</name>
</gene>
<dbReference type="PANTHER" id="PTHR43432:SF3">
    <property type="entry name" value="SLR0285 PROTEIN"/>
    <property type="match status" value="1"/>
</dbReference>
<keyword evidence="1" id="KW-0479">Metal-binding</keyword>
<dbReference type="AlphaFoldDB" id="A0A516H6X7"/>
<evidence type="ECO:0000256" key="1">
    <source>
        <dbReference type="ARBA" id="ARBA00022723"/>
    </source>
</evidence>
<dbReference type="Proteomes" id="UP000317496">
    <property type="component" value="Chromosome"/>
</dbReference>
<evidence type="ECO:0000259" key="5">
    <source>
        <dbReference type="PROSITE" id="PS51918"/>
    </source>
</evidence>
<dbReference type="RefSeq" id="WP_144258514.1">
    <property type="nucleotide sequence ID" value="NZ_CP041636.1"/>
</dbReference>
<proteinExistence type="predicted"/>
<dbReference type="Gene3D" id="3.80.30.30">
    <property type="match status" value="1"/>
</dbReference>
<dbReference type="SFLD" id="SFLDS00029">
    <property type="entry name" value="Radical_SAM"/>
    <property type="match status" value="1"/>
</dbReference>
<dbReference type="SFLD" id="SFLDG01084">
    <property type="entry name" value="Uncharacterised_Radical_SAM_Su"/>
    <property type="match status" value="1"/>
</dbReference>
<dbReference type="PANTHER" id="PTHR43432">
    <property type="entry name" value="SLR0285 PROTEIN"/>
    <property type="match status" value="1"/>
</dbReference>
<evidence type="ECO:0000256" key="3">
    <source>
        <dbReference type="ARBA" id="ARBA00023014"/>
    </source>
</evidence>
<dbReference type="GO" id="GO:0003824">
    <property type="term" value="F:catalytic activity"/>
    <property type="evidence" value="ECO:0007669"/>
    <property type="project" value="InterPro"/>
</dbReference>
<dbReference type="CDD" id="cd01335">
    <property type="entry name" value="Radical_SAM"/>
    <property type="match status" value="1"/>
</dbReference>
<dbReference type="SUPFAM" id="SSF102114">
    <property type="entry name" value="Radical SAM enzymes"/>
    <property type="match status" value="1"/>
</dbReference>
<dbReference type="GO" id="GO:0051536">
    <property type="term" value="F:iron-sulfur cluster binding"/>
    <property type="evidence" value="ECO:0007669"/>
    <property type="project" value="UniProtKB-KW"/>
</dbReference>
<feature type="compositionally biased region" description="Basic and acidic residues" evidence="4">
    <location>
        <begin position="32"/>
        <end position="43"/>
    </location>
</feature>
<feature type="domain" description="Radical SAM core" evidence="5">
    <location>
        <begin position="74"/>
        <end position="320"/>
    </location>
</feature>
<name>A0A516H6X7_9PROT</name>
<keyword evidence="3" id="KW-0411">Iron-sulfur</keyword>
<accession>A0A516H6X7</accession>
<evidence type="ECO:0000256" key="2">
    <source>
        <dbReference type="ARBA" id="ARBA00023004"/>
    </source>
</evidence>
<dbReference type="NCBIfam" id="NF033668">
    <property type="entry name" value="rSAM_PA0069"/>
    <property type="match status" value="1"/>
</dbReference>
<dbReference type="InterPro" id="IPR006638">
    <property type="entry name" value="Elp3/MiaA/NifB-like_rSAM"/>
</dbReference>
<dbReference type="InterPro" id="IPR058240">
    <property type="entry name" value="rSAM_sf"/>
</dbReference>
<feature type="region of interest" description="Disordered" evidence="4">
    <location>
        <begin position="1"/>
        <end position="49"/>
    </location>
</feature>
<protein>
    <submittedName>
        <fullName evidence="6">PA0069 family radical SAM protein</fullName>
    </submittedName>
</protein>
<dbReference type="KEGG" id="fer:FNB15_20590"/>
<dbReference type="PROSITE" id="PS51918">
    <property type="entry name" value="RADICAL_SAM"/>
    <property type="match status" value="1"/>
</dbReference>